<feature type="transmembrane region" description="Helical" evidence="1">
    <location>
        <begin position="150"/>
        <end position="172"/>
    </location>
</feature>
<keyword evidence="1" id="KW-0812">Transmembrane</keyword>
<organism evidence="2 3">
    <name type="scientific">Cronartium quercuum f. sp. fusiforme G11</name>
    <dbReference type="NCBI Taxonomy" id="708437"/>
    <lineage>
        <taxon>Eukaryota</taxon>
        <taxon>Fungi</taxon>
        <taxon>Dikarya</taxon>
        <taxon>Basidiomycota</taxon>
        <taxon>Pucciniomycotina</taxon>
        <taxon>Pucciniomycetes</taxon>
        <taxon>Pucciniales</taxon>
        <taxon>Coleosporiaceae</taxon>
        <taxon>Cronartium</taxon>
    </lineage>
</organism>
<evidence type="ECO:0000313" key="3">
    <source>
        <dbReference type="Proteomes" id="UP000886653"/>
    </source>
</evidence>
<keyword evidence="1" id="KW-1133">Transmembrane helix</keyword>
<gene>
    <name evidence="2" type="ORF">CROQUDRAFT_661048</name>
</gene>
<dbReference type="EMBL" id="MU167315">
    <property type="protein sequence ID" value="KAG0143604.1"/>
    <property type="molecule type" value="Genomic_DNA"/>
</dbReference>
<comment type="caution">
    <text evidence="2">The sequence shown here is derived from an EMBL/GenBank/DDBJ whole genome shotgun (WGS) entry which is preliminary data.</text>
</comment>
<dbReference type="Proteomes" id="UP000886653">
    <property type="component" value="Unassembled WGS sequence"/>
</dbReference>
<feature type="transmembrane region" description="Helical" evidence="1">
    <location>
        <begin position="12"/>
        <end position="34"/>
    </location>
</feature>
<dbReference type="AlphaFoldDB" id="A0A9P6T9I3"/>
<evidence type="ECO:0000313" key="2">
    <source>
        <dbReference type="EMBL" id="KAG0143604.1"/>
    </source>
</evidence>
<reference evidence="2" key="1">
    <citation type="submission" date="2013-11" db="EMBL/GenBank/DDBJ databases">
        <title>Genome sequence of the fusiform rust pathogen reveals effectors for host alternation and coevolution with pine.</title>
        <authorList>
            <consortium name="DOE Joint Genome Institute"/>
            <person name="Smith K."/>
            <person name="Pendleton A."/>
            <person name="Kubisiak T."/>
            <person name="Anderson C."/>
            <person name="Salamov A."/>
            <person name="Aerts A."/>
            <person name="Riley R."/>
            <person name="Clum A."/>
            <person name="Lindquist E."/>
            <person name="Ence D."/>
            <person name="Campbell M."/>
            <person name="Kronenberg Z."/>
            <person name="Feau N."/>
            <person name="Dhillon B."/>
            <person name="Hamelin R."/>
            <person name="Burleigh J."/>
            <person name="Smith J."/>
            <person name="Yandell M."/>
            <person name="Nelson C."/>
            <person name="Grigoriev I."/>
            <person name="Davis J."/>
        </authorList>
    </citation>
    <scope>NUCLEOTIDE SEQUENCE</scope>
    <source>
        <strain evidence="2">G11</strain>
    </source>
</reference>
<evidence type="ECO:0000256" key="1">
    <source>
        <dbReference type="SAM" id="Phobius"/>
    </source>
</evidence>
<proteinExistence type="predicted"/>
<keyword evidence="1" id="KW-0472">Membrane</keyword>
<accession>A0A9P6T9I3</accession>
<name>A0A9P6T9I3_9BASI</name>
<keyword evidence="3" id="KW-1185">Reference proteome</keyword>
<sequence length="181" mass="19991">MLNVYNTHRILVLLLLLNIFTDIYGVTVLAYPTINPRLRGPQKRHFSIVQTAKGAKDAQKMSKMAKTTKKFKYSMTKLRQLKKVKDTGKSSSESKNGIKQLMKWKKGKKTSVVPMEEGKVGETSLVMTKKGDEVKDVAEGSKKTSKSGKLLKYGTGGTLGLGAIGGATYAGYHFSEKNRDK</sequence>
<protein>
    <submittedName>
        <fullName evidence="2">Uncharacterized protein</fullName>
    </submittedName>
</protein>